<gene>
    <name evidence="1" type="ORF">HF394_02885</name>
</gene>
<evidence type="ECO:0000313" key="2">
    <source>
        <dbReference type="Proteomes" id="UP000509222"/>
    </source>
</evidence>
<dbReference type="EMBL" id="CP051177">
    <property type="protein sequence ID" value="QKX49608.1"/>
    <property type="molecule type" value="Genomic_DNA"/>
</dbReference>
<protein>
    <submittedName>
        <fullName evidence="1">Uncharacterized protein</fullName>
    </submittedName>
</protein>
<keyword evidence="2" id="KW-1185">Reference proteome</keyword>
<proteinExistence type="predicted"/>
<dbReference type="AlphaFoldDB" id="A0A7H8Q6M2"/>
<dbReference type="Proteomes" id="UP000509222">
    <property type="component" value="Chromosome"/>
</dbReference>
<evidence type="ECO:0000313" key="1">
    <source>
        <dbReference type="EMBL" id="QKX49608.1"/>
    </source>
</evidence>
<sequence length="70" mass="7984">MDQIDLVHIFATKLAQRCRSIRSLMNFRSGIFAAQEGQLKAEELAVGVWTKKSASARRIWVLELNTSYKT</sequence>
<organism evidence="1 2">
    <name type="scientific">Planococcus glaciei</name>
    <dbReference type="NCBI Taxonomy" id="459472"/>
    <lineage>
        <taxon>Bacteria</taxon>
        <taxon>Bacillati</taxon>
        <taxon>Bacillota</taxon>
        <taxon>Bacilli</taxon>
        <taxon>Bacillales</taxon>
        <taxon>Caryophanaceae</taxon>
        <taxon>Planococcus</taxon>
    </lineage>
</organism>
<reference evidence="2" key="1">
    <citation type="submission" date="2020-06" db="EMBL/GenBank/DDBJ databases">
        <title>Isolation of Planomicrobium glaciei.</title>
        <authorList>
            <person name="Malisova L."/>
            <person name="Safrankova R."/>
            <person name="Jakubu V."/>
            <person name="Spanelova P."/>
        </authorList>
    </citation>
    <scope>NUCLEOTIDE SEQUENCE [LARGE SCALE GENOMIC DNA]</scope>
    <source>
        <strain evidence="2">NRL-ATB46093</strain>
    </source>
</reference>
<name>A0A7H8Q6M2_9BACL</name>
<accession>A0A7H8Q6M2</accession>